<dbReference type="GO" id="GO:0045004">
    <property type="term" value="P:DNA replication proofreading"/>
    <property type="evidence" value="ECO:0007669"/>
    <property type="project" value="TreeGrafter"/>
</dbReference>
<dbReference type="EMBL" id="KN817684">
    <property type="protein sequence ID" value="KJA14323.1"/>
    <property type="molecule type" value="Genomic_DNA"/>
</dbReference>
<evidence type="ECO:0000313" key="3">
    <source>
        <dbReference type="EMBL" id="KJA15973.1"/>
    </source>
</evidence>
<dbReference type="GO" id="GO:0008270">
    <property type="term" value="F:zinc ion binding"/>
    <property type="evidence" value="ECO:0007669"/>
    <property type="project" value="UniProtKB-KW"/>
</dbReference>
<dbReference type="GO" id="GO:0006287">
    <property type="term" value="P:base-excision repair, gap-filling"/>
    <property type="evidence" value="ECO:0007669"/>
    <property type="project" value="TreeGrafter"/>
</dbReference>
<dbReference type="GO" id="GO:0003887">
    <property type="term" value="F:DNA-directed DNA polymerase activity"/>
    <property type="evidence" value="ECO:0007669"/>
    <property type="project" value="UniProtKB-KW"/>
</dbReference>
<dbReference type="GO" id="GO:0008310">
    <property type="term" value="F:single-stranded DNA 3'-5' DNA exonuclease activity"/>
    <property type="evidence" value="ECO:0007669"/>
    <property type="project" value="TreeGrafter"/>
</dbReference>
<comment type="function">
    <text evidence="1">DNA polymerase II participates in chromosomal DNA replication.</text>
</comment>
<dbReference type="PANTHER" id="PTHR10670">
    <property type="entry name" value="DNA POLYMERASE EPSILON CATALYTIC SUBUNIT A"/>
    <property type="match status" value="1"/>
</dbReference>
<keyword evidence="1" id="KW-0539">Nucleus</keyword>
<keyword evidence="1" id="KW-0239">DNA-directed DNA polymerase</keyword>
<keyword evidence="4" id="KW-1185">Reference proteome</keyword>
<dbReference type="GO" id="GO:0000278">
    <property type="term" value="P:mitotic cell cycle"/>
    <property type="evidence" value="ECO:0007669"/>
    <property type="project" value="TreeGrafter"/>
</dbReference>
<name>A0A0D2LTZ2_HYPSF</name>
<dbReference type="GO" id="GO:0006297">
    <property type="term" value="P:nucleotide-excision repair, DNA gap filling"/>
    <property type="evidence" value="ECO:0007669"/>
    <property type="project" value="TreeGrafter"/>
</dbReference>
<dbReference type="InterPro" id="IPR043502">
    <property type="entry name" value="DNA/RNA_pol_sf"/>
</dbReference>
<keyword evidence="1" id="KW-0408">Iron</keyword>
<comment type="catalytic activity">
    <reaction evidence="1">
        <text>DNA(n) + a 2'-deoxyribonucleoside 5'-triphosphate = DNA(n+1) + diphosphate</text>
        <dbReference type="Rhea" id="RHEA:22508"/>
        <dbReference type="Rhea" id="RHEA-COMP:17339"/>
        <dbReference type="Rhea" id="RHEA-COMP:17340"/>
        <dbReference type="ChEBI" id="CHEBI:33019"/>
        <dbReference type="ChEBI" id="CHEBI:61560"/>
        <dbReference type="ChEBI" id="CHEBI:173112"/>
        <dbReference type="EC" id="2.7.7.7"/>
    </reaction>
</comment>
<dbReference type="InterPro" id="IPR029703">
    <property type="entry name" value="POL2"/>
</dbReference>
<accession>A0A0D2LTZ2</accession>
<comment type="similarity">
    <text evidence="1">Belongs to the DNA polymerase type-B family.</text>
</comment>
<keyword evidence="1" id="KW-0863">Zinc-finger</keyword>
<dbReference type="EMBL" id="KN817631">
    <property type="protein sequence ID" value="KJA15973.1"/>
    <property type="molecule type" value="Genomic_DNA"/>
</dbReference>
<dbReference type="SUPFAM" id="SSF56672">
    <property type="entry name" value="DNA/RNA polymerases"/>
    <property type="match status" value="1"/>
</dbReference>
<dbReference type="OrthoDB" id="2961744at2759"/>
<evidence type="ECO:0000256" key="1">
    <source>
        <dbReference type="RuleBase" id="RU365029"/>
    </source>
</evidence>
<dbReference type="GO" id="GO:0003677">
    <property type="term" value="F:DNA binding"/>
    <property type="evidence" value="ECO:0007669"/>
    <property type="project" value="UniProtKB-KW"/>
</dbReference>
<evidence type="ECO:0000313" key="2">
    <source>
        <dbReference type="EMBL" id="KJA14323.1"/>
    </source>
</evidence>
<keyword evidence="1" id="KW-0479">Metal-binding</keyword>
<dbReference type="AlphaFoldDB" id="A0A0D2LTZ2"/>
<dbReference type="STRING" id="945553.A0A0D2LTZ2"/>
<reference evidence="2" key="2">
    <citation type="submission" date="2014-04" db="EMBL/GenBank/DDBJ databases">
        <title>Evolutionary Origins and Diversification of the Mycorrhizal Mutualists.</title>
        <authorList>
            <consortium name="DOE Joint Genome Institute"/>
            <person name="Kohler A."/>
            <person name="Kuo A."/>
            <person name="Nagy L.G."/>
            <person name="Floudas D."/>
            <person name="Copeland A."/>
            <person name="Barry K.W."/>
            <person name="Cichocki N."/>
            <person name="Veneault-Fourrey C."/>
            <person name="LaButti K."/>
            <person name="Lindquist E.A."/>
            <person name="Lipzen A."/>
            <person name="Lundell T."/>
            <person name="Morin E."/>
            <person name="Murat C."/>
            <person name="Riley R."/>
            <person name="Ohm R."/>
            <person name="Sun H."/>
            <person name="Tunlid A."/>
            <person name="Henrissat B."/>
            <person name="Grigoriev I.V."/>
            <person name="Hibbett D.S."/>
            <person name="Martin F."/>
            <person name="Consortium M.G."/>
        </authorList>
    </citation>
    <scope>NUCLEOTIDE SEQUENCE [LARGE SCALE GENOMIC DNA]</scope>
    <source>
        <strain evidence="2">FD-334 SS-4</strain>
    </source>
</reference>
<dbReference type="PANTHER" id="PTHR10670:SF0">
    <property type="entry name" value="DNA POLYMERASE EPSILON CATALYTIC SUBUNIT A"/>
    <property type="match status" value="1"/>
</dbReference>
<sequence length="477" mass="52959">MALNCLSVVSTGSAGASAAIVSFAPSTSQGDRRKGVGHADNKPRRTAVSLNDSVPLMMAHKSCGHPHSRPHGWQVAQQLCETFKLLMAKAYPGRVIMPNRHEDAYGNMFDGHFLASETYVGGHVEAPEAGISGESKCSIDQVTNYDEMKAEVTAAVELMRDNPKRMNKPLIYHSHVAAMDPNIMLSNRLQPDSMADEARGGFFPAHRDECNMIKHALNQETGGRADGAAAQAPGDYSRKVYKKTKKTKVEEREAIVCKSENPFYVDTVRRFCDRRYEYKGLRKTWKKTLDVVTREGRSIAEVDEAKKMIILYDSLQLAHKQNNITELYSLIKILRIKPPSNWYTFNEQIAKPVNSSRGASHAMKKAFDLLAISGPEKDVKEMEAKKAVHQRRVGFAIANEAMMATTKPTEIAVAVHSVDLMTVVALDMPDFAIETVTALAVQDLATNAPCWRVHVRREEQEAYVARPPLASTTRVTM</sequence>
<dbReference type="GO" id="GO:0008622">
    <property type="term" value="C:epsilon DNA polymerase complex"/>
    <property type="evidence" value="ECO:0007669"/>
    <property type="project" value="InterPro"/>
</dbReference>
<keyword evidence="1" id="KW-0235">DNA replication</keyword>
<proteinExistence type="inferred from homology"/>
<comment type="subcellular location">
    <subcellularLocation>
        <location evidence="1">Nucleus</location>
    </subcellularLocation>
</comment>
<dbReference type="EC" id="2.7.7.7" evidence="1"/>
<protein>
    <recommendedName>
        <fullName evidence="1">DNA polymerase epsilon catalytic subunit</fullName>
        <ecNumber evidence="1">2.7.7.7</ecNumber>
    </recommendedName>
</protein>
<organism evidence="2 4">
    <name type="scientific">Hypholoma sublateritium (strain FD-334 SS-4)</name>
    <dbReference type="NCBI Taxonomy" id="945553"/>
    <lineage>
        <taxon>Eukaryota</taxon>
        <taxon>Fungi</taxon>
        <taxon>Dikarya</taxon>
        <taxon>Basidiomycota</taxon>
        <taxon>Agaricomycotina</taxon>
        <taxon>Agaricomycetes</taxon>
        <taxon>Agaricomycetidae</taxon>
        <taxon>Agaricales</taxon>
        <taxon>Agaricineae</taxon>
        <taxon>Strophariaceae</taxon>
        <taxon>Hypholoma</taxon>
    </lineage>
</organism>
<dbReference type="Proteomes" id="UP000054270">
    <property type="component" value="Unassembled WGS sequence"/>
</dbReference>
<keyword evidence="1" id="KW-0004">4Fe-4S</keyword>
<reference evidence="4" key="1">
    <citation type="submission" date="2014-04" db="EMBL/GenBank/DDBJ databases">
        <title>Evolutionary Origins and Diversification of the Mycorrhizal Mutualists.</title>
        <authorList>
            <consortium name="DOE Joint Genome Institute"/>
            <consortium name="Mycorrhizal Genomics Consortium"/>
            <person name="Kohler A."/>
            <person name="Kuo A."/>
            <person name="Nagy L.G."/>
            <person name="Floudas D."/>
            <person name="Copeland A."/>
            <person name="Barry K.W."/>
            <person name="Cichocki N."/>
            <person name="Veneault-Fourrey C."/>
            <person name="LaButti K."/>
            <person name="Lindquist E.A."/>
            <person name="Lipzen A."/>
            <person name="Lundell T."/>
            <person name="Morin E."/>
            <person name="Murat C."/>
            <person name="Riley R."/>
            <person name="Ohm R."/>
            <person name="Sun H."/>
            <person name="Tunlid A."/>
            <person name="Henrissat B."/>
            <person name="Grigoriev I.V."/>
            <person name="Hibbett D.S."/>
            <person name="Martin F."/>
        </authorList>
    </citation>
    <scope>NUCLEOTIDE SEQUENCE [LARGE SCALE GENOMIC DNA]</scope>
    <source>
        <strain evidence="4">FD-334 SS-4</strain>
    </source>
</reference>
<keyword evidence="1" id="KW-0548">Nucleotidyltransferase</keyword>
<dbReference type="GO" id="GO:0006272">
    <property type="term" value="P:leading strand elongation"/>
    <property type="evidence" value="ECO:0007669"/>
    <property type="project" value="TreeGrafter"/>
</dbReference>
<dbReference type="GO" id="GO:0051539">
    <property type="term" value="F:4 iron, 4 sulfur cluster binding"/>
    <property type="evidence" value="ECO:0007669"/>
    <property type="project" value="UniProtKB-KW"/>
</dbReference>
<keyword evidence="1" id="KW-0862">Zinc</keyword>
<keyword evidence="1" id="KW-0808">Transferase</keyword>
<gene>
    <name evidence="3" type="ORF">HYPSUDRAFT_207473</name>
    <name evidence="2" type="ORF">HYPSUDRAFT_208781</name>
</gene>
<keyword evidence="1" id="KW-0411">Iron-sulfur</keyword>
<keyword evidence="1" id="KW-0238">DNA-binding</keyword>
<evidence type="ECO:0000313" key="4">
    <source>
        <dbReference type="Proteomes" id="UP000054270"/>
    </source>
</evidence>
<comment type="cofactor">
    <cofactor evidence="1">
        <name>[4Fe-4S] cluster</name>
        <dbReference type="ChEBI" id="CHEBI:49883"/>
    </cofactor>
</comment>